<evidence type="ECO:0000313" key="1">
    <source>
        <dbReference type="EMBL" id="RUP47816.1"/>
    </source>
</evidence>
<sequence length="354" mass="39723">MPLPEVAETRNVTLSFSKMENSFAKLLRASRLASFDPAIPQVYTSRGRSMAIGDWGLKRNLPTVIRTNVLTIQALDTTEHQTPWRSAQDSTLFLKRWKENFPASKTPAPRSSTLPHNLATMSEGEWKHFLTQAAARKKKWRLNKSKDATNAELLTFLNATSTADHTIVGPTYSAVSNPEPWQVQGRVLNINIPGSGYVGYSSYNVGIAGVVASMQRNSYFARNRELQKFNVQRAEIDLQTGKPSVTVLLSQTTEKNDTFMAPDNPRMTFFDGNDAVLSADAIFATERKPIRNGTHETIMDKIVDLMRADDDLGVKEERKTKYTKHTEADDDLGVKEMRKTNYTSVLGRMKSSRD</sequence>
<dbReference type="Proteomes" id="UP000268093">
    <property type="component" value="Unassembled WGS sequence"/>
</dbReference>
<dbReference type="OrthoDB" id="2735536at2759"/>
<gene>
    <name evidence="1" type="ORF">BC936DRAFT_145303</name>
</gene>
<dbReference type="EMBL" id="RBNI01004068">
    <property type="protein sequence ID" value="RUP47816.1"/>
    <property type="molecule type" value="Genomic_DNA"/>
</dbReference>
<keyword evidence="2" id="KW-1185">Reference proteome</keyword>
<reference evidence="1 2" key="1">
    <citation type="journal article" date="2018" name="New Phytol.">
        <title>Phylogenomics of Endogonaceae and evolution of mycorrhizas within Mucoromycota.</title>
        <authorList>
            <person name="Chang Y."/>
            <person name="Desiro A."/>
            <person name="Na H."/>
            <person name="Sandor L."/>
            <person name="Lipzen A."/>
            <person name="Clum A."/>
            <person name="Barry K."/>
            <person name="Grigoriev I.V."/>
            <person name="Martin F.M."/>
            <person name="Stajich J.E."/>
            <person name="Smith M.E."/>
            <person name="Bonito G."/>
            <person name="Spatafora J.W."/>
        </authorList>
    </citation>
    <scope>NUCLEOTIDE SEQUENCE [LARGE SCALE GENOMIC DNA]</scope>
    <source>
        <strain evidence="1 2">GMNB39</strain>
    </source>
</reference>
<protein>
    <submittedName>
        <fullName evidence="1">Uncharacterized protein</fullName>
    </submittedName>
</protein>
<dbReference type="AlphaFoldDB" id="A0A433DAE4"/>
<dbReference type="PANTHER" id="PTHR28058:SF1">
    <property type="entry name" value="SMALL RIBOSOMAL SUBUNIT PROTEIN BS1M"/>
    <property type="match status" value="1"/>
</dbReference>
<evidence type="ECO:0000313" key="2">
    <source>
        <dbReference type="Proteomes" id="UP000268093"/>
    </source>
</evidence>
<comment type="caution">
    <text evidence="1">The sequence shown here is derived from an EMBL/GenBank/DDBJ whole genome shotgun (WGS) entry which is preliminary data.</text>
</comment>
<dbReference type="Pfam" id="PF11709">
    <property type="entry name" value="Mit_ribos_Mrp51"/>
    <property type="match status" value="1"/>
</dbReference>
<proteinExistence type="predicted"/>
<organism evidence="1 2">
    <name type="scientific">Jimgerdemannia flammicorona</name>
    <dbReference type="NCBI Taxonomy" id="994334"/>
    <lineage>
        <taxon>Eukaryota</taxon>
        <taxon>Fungi</taxon>
        <taxon>Fungi incertae sedis</taxon>
        <taxon>Mucoromycota</taxon>
        <taxon>Mucoromycotina</taxon>
        <taxon>Endogonomycetes</taxon>
        <taxon>Endogonales</taxon>
        <taxon>Endogonaceae</taxon>
        <taxon>Jimgerdemannia</taxon>
    </lineage>
</organism>
<accession>A0A433DAE4</accession>
<dbReference type="PANTHER" id="PTHR28058">
    <property type="entry name" value="37S RIBOSOMAL PROTEIN MRP51, MITOCHONDRIAL"/>
    <property type="match status" value="1"/>
</dbReference>
<dbReference type="InterPro" id="IPR016712">
    <property type="entry name" value="Rbsml_bS1m-like"/>
</dbReference>
<name>A0A433DAE4_9FUNG</name>